<feature type="non-terminal residue" evidence="1">
    <location>
        <position position="73"/>
    </location>
</feature>
<dbReference type="AlphaFoldDB" id="A0A0J7K896"/>
<evidence type="ECO:0000313" key="2">
    <source>
        <dbReference type="Proteomes" id="UP000036403"/>
    </source>
</evidence>
<accession>A0A0J7K896</accession>
<dbReference type="EMBL" id="LBMM01011976">
    <property type="protein sequence ID" value="KMQ86509.1"/>
    <property type="molecule type" value="Genomic_DNA"/>
</dbReference>
<name>A0A0J7K896_LASNI</name>
<keyword evidence="2" id="KW-1185">Reference proteome</keyword>
<proteinExistence type="predicted"/>
<sequence>MMEEDQSSLNGCAGNADLEQKSFEEDFCEAHTTVSDASQVRIGGIVEAVCDKVVTLMSSSLHFLKASSALEVQ</sequence>
<organism evidence="1 2">
    <name type="scientific">Lasius niger</name>
    <name type="common">Black garden ant</name>
    <dbReference type="NCBI Taxonomy" id="67767"/>
    <lineage>
        <taxon>Eukaryota</taxon>
        <taxon>Metazoa</taxon>
        <taxon>Ecdysozoa</taxon>
        <taxon>Arthropoda</taxon>
        <taxon>Hexapoda</taxon>
        <taxon>Insecta</taxon>
        <taxon>Pterygota</taxon>
        <taxon>Neoptera</taxon>
        <taxon>Endopterygota</taxon>
        <taxon>Hymenoptera</taxon>
        <taxon>Apocrita</taxon>
        <taxon>Aculeata</taxon>
        <taxon>Formicoidea</taxon>
        <taxon>Formicidae</taxon>
        <taxon>Formicinae</taxon>
        <taxon>Lasius</taxon>
        <taxon>Lasius</taxon>
    </lineage>
</organism>
<gene>
    <name evidence="1" type="ORF">RF55_14489</name>
</gene>
<dbReference type="PaxDb" id="67767-A0A0J7K896"/>
<dbReference type="Proteomes" id="UP000036403">
    <property type="component" value="Unassembled WGS sequence"/>
</dbReference>
<comment type="caution">
    <text evidence="1">The sequence shown here is derived from an EMBL/GenBank/DDBJ whole genome shotgun (WGS) entry which is preliminary data.</text>
</comment>
<evidence type="ECO:0000313" key="1">
    <source>
        <dbReference type="EMBL" id="KMQ86509.1"/>
    </source>
</evidence>
<reference evidence="1 2" key="1">
    <citation type="submission" date="2015-04" db="EMBL/GenBank/DDBJ databases">
        <title>Lasius niger genome sequencing.</title>
        <authorList>
            <person name="Konorov E.A."/>
            <person name="Nikitin M.A."/>
            <person name="Kirill M.V."/>
            <person name="Chang P."/>
        </authorList>
    </citation>
    <scope>NUCLEOTIDE SEQUENCE [LARGE SCALE GENOMIC DNA]</scope>
    <source>
        <tissue evidence="1">Whole</tissue>
    </source>
</reference>
<protein>
    <submittedName>
        <fullName evidence="1">Disks large-associated protein 1-like protein</fullName>
    </submittedName>
</protein>